<name>A0A9P1IVC2_9PELO</name>
<organism evidence="1 2">
    <name type="scientific">Caenorhabditis angaria</name>
    <dbReference type="NCBI Taxonomy" id="860376"/>
    <lineage>
        <taxon>Eukaryota</taxon>
        <taxon>Metazoa</taxon>
        <taxon>Ecdysozoa</taxon>
        <taxon>Nematoda</taxon>
        <taxon>Chromadorea</taxon>
        <taxon>Rhabditida</taxon>
        <taxon>Rhabditina</taxon>
        <taxon>Rhabditomorpha</taxon>
        <taxon>Rhabditoidea</taxon>
        <taxon>Rhabditidae</taxon>
        <taxon>Peloderinae</taxon>
        <taxon>Caenorhabditis</taxon>
    </lineage>
</organism>
<comment type="caution">
    <text evidence="1">The sequence shown here is derived from an EMBL/GenBank/DDBJ whole genome shotgun (WGS) entry which is preliminary data.</text>
</comment>
<gene>
    <name evidence="1" type="ORF">CAMP_LOCUS15520</name>
</gene>
<dbReference type="AlphaFoldDB" id="A0A9P1IVC2"/>
<protein>
    <submittedName>
        <fullName evidence="1">Uncharacterized protein</fullName>
    </submittedName>
</protein>
<sequence length="68" mass="8079">MTQLELMQYNTIHLFIEHMNDCGKKSQETQHKQKIYLRNLLLLPDGKIGRAERFTAKLHANYDNYKSV</sequence>
<evidence type="ECO:0000313" key="1">
    <source>
        <dbReference type="EMBL" id="CAI5452883.1"/>
    </source>
</evidence>
<dbReference type="EMBL" id="CANHGI010000005">
    <property type="protein sequence ID" value="CAI5452883.1"/>
    <property type="molecule type" value="Genomic_DNA"/>
</dbReference>
<evidence type="ECO:0000313" key="2">
    <source>
        <dbReference type="Proteomes" id="UP001152747"/>
    </source>
</evidence>
<reference evidence="1" key="1">
    <citation type="submission" date="2022-11" db="EMBL/GenBank/DDBJ databases">
        <authorList>
            <person name="Kikuchi T."/>
        </authorList>
    </citation>
    <scope>NUCLEOTIDE SEQUENCE</scope>
    <source>
        <strain evidence="1">PS1010</strain>
    </source>
</reference>
<accession>A0A9P1IVC2</accession>
<dbReference type="Proteomes" id="UP001152747">
    <property type="component" value="Unassembled WGS sequence"/>
</dbReference>
<keyword evidence="2" id="KW-1185">Reference proteome</keyword>
<proteinExistence type="predicted"/>